<name>A0A8S1KRX5_PARPR</name>
<gene>
    <name evidence="1" type="ORF">PPRIM_AZ9-3.1.T0270085</name>
</gene>
<sequence>MKHARFNNQSNSPREIGLFRQCIRFQPKERSPQPNEEDAMIYSKLRRFGLVRDKALKYCLTDHCKIDASQCRHGPPNFKIFQTSLDKQKIIRGWQMVGKLKERSSEKFQKAKGDDGLMQYRNQEEQKKFERLKNYFLGLSNSSKQVKLPQFQMGNGRDHYFELADYYEQIKPLSRTLITDTESFDDIIPKYIREQFRIEPRVQRPGLKRTDEEKGLKSRLKALNELIETYREAGSPNDPSIEISNLIQKLMMKDNVKNFQVQVYQKSKYLMRKEVQLQKRDIVFQAIDILSFSQEKNKEKINNFNKNLINQSQKLLVGQIVNLMELYLVKISKIHDYFLIIFKLLLQLMRETAFSSSPFEKPNKLTSGLFRDCQRFISRRKFTEENQENATVFAKLRRAGLDKKKALKYCQAQHCKLDTTQNEFGPPGYKIFKQNYDPIKQYKGWQLNGKIKLQDQFEYEKISKDINLGLRQQPNEDLLAETHRKTEERCNFTELSRQELIMKLRSLTRDDNRKYNTPIYQLRRHNEIYYELADYFEKQQPPQIKSLVTELEAFDDIVPKKYIKQFYLEQKSTGNKKKNLKHEASEKIQRRSRILMELTALFSPVKSDNSNRRSFYTKQDQMWQVQNDSAITSLLDMDESNNSRNTERNSIFVFRFAKVKQTEEQERINQFQESLKKVIQKNIENINYSKKQNKYFN</sequence>
<protein>
    <submittedName>
        <fullName evidence="1">Uncharacterized protein</fullName>
    </submittedName>
</protein>
<dbReference type="Proteomes" id="UP000688137">
    <property type="component" value="Unassembled WGS sequence"/>
</dbReference>
<dbReference type="OMA" id="ISKIHDY"/>
<evidence type="ECO:0000313" key="1">
    <source>
        <dbReference type="EMBL" id="CAD8058179.1"/>
    </source>
</evidence>
<proteinExistence type="predicted"/>
<evidence type="ECO:0000313" key="2">
    <source>
        <dbReference type="Proteomes" id="UP000688137"/>
    </source>
</evidence>
<dbReference type="EMBL" id="CAJJDM010000026">
    <property type="protein sequence ID" value="CAD8058179.1"/>
    <property type="molecule type" value="Genomic_DNA"/>
</dbReference>
<comment type="caution">
    <text evidence="1">The sequence shown here is derived from an EMBL/GenBank/DDBJ whole genome shotgun (WGS) entry which is preliminary data.</text>
</comment>
<reference evidence="1" key="1">
    <citation type="submission" date="2021-01" db="EMBL/GenBank/DDBJ databases">
        <authorList>
            <consortium name="Genoscope - CEA"/>
            <person name="William W."/>
        </authorList>
    </citation>
    <scope>NUCLEOTIDE SEQUENCE</scope>
</reference>
<organism evidence="1 2">
    <name type="scientific">Paramecium primaurelia</name>
    <dbReference type="NCBI Taxonomy" id="5886"/>
    <lineage>
        <taxon>Eukaryota</taxon>
        <taxon>Sar</taxon>
        <taxon>Alveolata</taxon>
        <taxon>Ciliophora</taxon>
        <taxon>Intramacronucleata</taxon>
        <taxon>Oligohymenophorea</taxon>
        <taxon>Peniculida</taxon>
        <taxon>Parameciidae</taxon>
        <taxon>Paramecium</taxon>
    </lineage>
</organism>
<dbReference type="AlphaFoldDB" id="A0A8S1KRX5"/>
<accession>A0A8S1KRX5</accession>
<keyword evidence="2" id="KW-1185">Reference proteome</keyword>